<evidence type="ECO:0000256" key="1">
    <source>
        <dbReference type="SAM" id="SignalP"/>
    </source>
</evidence>
<accession>A0A6A7AR12</accession>
<evidence type="ECO:0000313" key="3">
    <source>
        <dbReference type="Proteomes" id="UP000799423"/>
    </source>
</evidence>
<gene>
    <name evidence="2" type="ORF">T440DRAFT_483091</name>
</gene>
<dbReference type="EMBL" id="MU006342">
    <property type="protein sequence ID" value="KAF2845736.1"/>
    <property type="molecule type" value="Genomic_DNA"/>
</dbReference>
<sequence length="233" mass="26172">MRPIQIIFACCLGSLVAAAALPRLPESFTLRDVVRNISNRLVQTGLALGQDIHITPRQTTEDQIQDLDKDTFAASSSKDINPSATINGWDLHMCTAKCDNNHTVNTTKLFENKFHEDVYFYNATFQMCTRDYVACNADCIEAIVVKMENWPPKGAKEGEYLSSMDYEPCLSDCSINAMNNNNLLKGYPGFAVDPEHTGTFAMCNKWYGECCNDCHENFSDVVKKWQEDRALNG</sequence>
<keyword evidence="3" id="KW-1185">Reference proteome</keyword>
<feature type="chain" id="PRO_5025638119" evidence="1">
    <location>
        <begin position="19"/>
        <end position="233"/>
    </location>
</feature>
<feature type="signal peptide" evidence="1">
    <location>
        <begin position="1"/>
        <end position="18"/>
    </location>
</feature>
<dbReference type="Proteomes" id="UP000799423">
    <property type="component" value="Unassembled WGS sequence"/>
</dbReference>
<proteinExistence type="predicted"/>
<organism evidence="2 3">
    <name type="scientific">Plenodomus tracheiphilus IPT5</name>
    <dbReference type="NCBI Taxonomy" id="1408161"/>
    <lineage>
        <taxon>Eukaryota</taxon>
        <taxon>Fungi</taxon>
        <taxon>Dikarya</taxon>
        <taxon>Ascomycota</taxon>
        <taxon>Pezizomycotina</taxon>
        <taxon>Dothideomycetes</taxon>
        <taxon>Pleosporomycetidae</taxon>
        <taxon>Pleosporales</taxon>
        <taxon>Pleosporineae</taxon>
        <taxon>Leptosphaeriaceae</taxon>
        <taxon>Plenodomus</taxon>
    </lineage>
</organism>
<name>A0A6A7AR12_9PLEO</name>
<evidence type="ECO:0000313" key="2">
    <source>
        <dbReference type="EMBL" id="KAF2845736.1"/>
    </source>
</evidence>
<protein>
    <submittedName>
        <fullName evidence="2">Uncharacterized protein</fullName>
    </submittedName>
</protein>
<keyword evidence="1" id="KW-0732">Signal</keyword>
<dbReference type="AlphaFoldDB" id="A0A6A7AR12"/>
<reference evidence="2" key="1">
    <citation type="submission" date="2020-01" db="EMBL/GenBank/DDBJ databases">
        <authorList>
            <consortium name="DOE Joint Genome Institute"/>
            <person name="Haridas S."/>
            <person name="Albert R."/>
            <person name="Binder M."/>
            <person name="Bloem J."/>
            <person name="Labutti K."/>
            <person name="Salamov A."/>
            <person name="Andreopoulos B."/>
            <person name="Baker S.E."/>
            <person name="Barry K."/>
            <person name="Bills G."/>
            <person name="Bluhm B.H."/>
            <person name="Cannon C."/>
            <person name="Castanera R."/>
            <person name="Culley D.E."/>
            <person name="Daum C."/>
            <person name="Ezra D."/>
            <person name="Gonzalez J.B."/>
            <person name="Henrissat B."/>
            <person name="Kuo A."/>
            <person name="Liang C."/>
            <person name="Lipzen A."/>
            <person name="Lutzoni F."/>
            <person name="Magnuson J."/>
            <person name="Mondo S."/>
            <person name="Nolan M."/>
            <person name="Ohm R."/>
            <person name="Pangilinan J."/>
            <person name="Park H.-J."/>
            <person name="Ramirez L."/>
            <person name="Alfaro M."/>
            <person name="Sun H."/>
            <person name="Tritt A."/>
            <person name="Yoshinaga Y."/>
            <person name="Zwiers L.-H."/>
            <person name="Turgeon B.G."/>
            <person name="Goodwin S.B."/>
            <person name="Spatafora J.W."/>
            <person name="Crous P.W."/>
            <person name="Grigoriev I.V."/>
        </authorList>
    </citation>
    <scope>NUCLEOTIDE SEQUENCE</scope>
    <source>
        <strain evidence="2">IPT5</strain>
    </source>
</reference>